<proteinExistence type="predicted"/>
<organism evidence="1 2">
    <name type="scientific">Ensete ventricosum</name>
    <name type="common">Abyssinian banana</name>
    <name type="synonym">Musa ensete</name>
    <dbReference type="NCBI Taxonomy" id="4639"/>
    <lineage>
        <taxon>Eukaryota</taxon>
        <taxon>Viridiplantae</taxon>
        <taxon>Streptophyta</taxon>
        <taxon>Embryophyta</taxon>
        <taxon>Tracheophyta</taxon>
        <taxon>Spermatophyta</taxon>
        <taxon>Magnoliopsida</taxon>
        <taxon>Liliopsida</taxon>
        <taxon>Zingiberales</taxon>
        <taxon>Musaceae</taxon>
        <taxon>Ensete</taxon>
    </lineage>
</organism>
<sequence>MDGIYRPCGAGAEGDTIVGGGARKGGRGVVVGVTIGPGAGVLEELGVGRRLACIGVPKLAAAAVLGGSESLAGALARHALAPAVRGRQHHLEVRGTQPVEVHQAPRRAAAPTRAALRHHQHRQVVAVHEAHVIEVHTAAAVESELRQGGGGRRTAAGALHPAGTAVAGAAAEPAVGVYGAAGAAPEAARPSGGRVQAARLALLQLEARRGQRRRAGTREHAGPYGVVAVVR</sequence>
<dbReference type="Proteomes" id="UP000287651">
    <property type="component" value="Unassembled WGS sequence"/>
</dbReference>
<gene>
    <name evidence="1" type="ORF">B296_00009675</name>
</gene>
<dbReference type="AlphaFoldDB" id="A0A427B6G6"/>
<protein>
    <submittedName>
        <fullName evidence="1">Uncharacterized protein</fullName>
    </submittedName>
</protein>
<dbReference type="EMBL" id="AMZH03000372">
    <property type="protein sequence ID" value="RRT84089.1"/>
    <property type="molecule type" value="Genomic_DNA"/>
</dbReference>
<accession>A0A427B6G6</accession>
<evidence type="ECO:0000313" key="2">
    <source>
        <dbReference type="Proteomes" id="UP000287651"/>
    </source>
</evidence>
<comment type="caution">
    <text evidence="1">The sequence shown here is derived from an EMBL/GenBank/DDBJ whole genome shotgun (WGS) entry which is preliminary data.</text>
</comment>
<evidence type="ECO:0000313" key="1">
    <source>
        <dbReference type="EMBL" id="RRT84089.1"/>
    </source>
</evidence>
<name>A0A427B6G6_ENSVE</name>
<reference evidence="1 2" key="1">
    <citation type="journal article" date="2014" name="Agronomy (Basel)">
        <title>A Draft Genome Sequence for Ensete ventricosum, the Drought-Tolerant Tree Against Hunger.</title>
        <authorList>
            <person name="Harrison J."/>
            <person name="Moore K.A."/>
            <person name="Paszkiewicz K."/>
            <person name="Jones T."/>
            <person name="Grant M."/>
            <person name="Ambacheew D."/>
            <person name="Muzemil S."/>
            <person name="Studholme D.J."/>
        </authorList>
    </citation>
    <scope>NUCLEOTIDE SEQUENCE [LARGE SCALE GENOMIC DNA]</scope>
</reference>